<dbReference type="Gene3D" id="1.10.10.10">
    <property type="entry name" value="Winged helix-like DNA-binding domain superfamily/Winged helix DNA-binding domain"/>
    <property type="match status" value="1"/>
</dbReference>
<dbReference type="InterPro" id="IPR005119">
    <property type="entry name" value="LysR_subst-bd"/>
</dbReference>
<dbReference type="GO" id="GO:0006351">
    <property type="term" value="P:DNA-templated transcription"/>
    <property type="evidence" value="ECO:0007669"/>
    <property type="project" value="TreeGrafter"/>
</dbReference>
<dbReference type="Pfam" id="PF03466">
    <property type="entry name" value="LysR_substrate"/>
    <property type="match status" value="1"/>
</dbReference>
<dbReference type="FunFam" id="1.10.10.10:FF:000001">
    <property type="entry name" value="LysR family transcriptional regulator"/>
    <property type="match status" value="1"/>
</dbReference>
<dbReference type="GO" id="GO:0003700">
    <property type="term" value="F:DNA-binding transcription factor activity"/>
    <property type="evidence" value="ECO:0007669"/>
    <property type="project" value="InterPro"/>
</dbReference>
<dbReference type="Gene3D" id="3.40.190.290">
    <property type="match status" value="1"/>
</dbReference>
<evidence type="ECO:0000256" key="1">
    <source>
        <dbReference type="ARBA" id="ARBA00009437"/>
    </source>
</evidence>
<organism evidence="6 7">
    <name type="scientific">Agaribacter marinus</name>
    <dbReference type="NCBI Taxonomy" id="1431249"/>
    <lineage>
        <taxon>Bacteria</taxon>
        <taxon>Pseudomonadati</taxon>
        <taxon>Pseudomonadota</taxon>
        <taxon>Gammaproteobacteria</taxon>
        <taxon>Alteromonadales</taxon>
        <taxon>Alteromonadaceae</taxon>
        <taxon>Agaribacter</taxon>
    </lineage>
</organism>
<name>A0AA37WHK0_9ALTE</name>
<dbReference type="GO" id="GO:0043565">
    <property type="term" value="F:sequence-specific DNA binding"/>
    <property type="evidence" value="ECO:0007669"/>
    <property type="project" value="TreeGrafter"/>
</dbReference>
<reference evidence="6" key="2">
    <citation type="submission" date="2023-01" db="EMBL/GenBank/DDBJ databases">
        <title>Draft genome sequence of Agaribacter marinus strain NBRC 110023.</title>
        <authorList>
            <person name="Sun Q."/>
            <person name="Mori K."/>
        </authorList>
    </citation>
    <scope>NUCLEOTIDE SEQUENCE</scope>
    <source>
        <strain evidence="6">NBRC 110023</strain>
    </source>
</reference>
<dbReference type="CDD" id="cd08422">
    <property type="entry name" value="PBP2_CrgA_like"/>
    <property type="match status" value="1"/>
</dbReference>
<feature type="domain" description="HTH lysR-type" evidence="5">
    <location>
        <begin position="1"/>
        <end position="58"/>
    </location>
</feature>
<evidence type="ECO:0000256" key="3">
    <source>
        <dbReference type="ARBA" id="ARBA00023125"/>
    </source>
</evidence>
<dbReference type="InterPro" id="IPR036390">
    <property type="entry name" value="WH_DNA-bd_sf"/>
</dbReference>
<evidence type="ECO:0000313" key="7">
    <source>
        <dbReference type="Proteomes" id="UP001156601"/>
    </source>
</evidence>
<gene>
    <name evidence="6" type="ORF">GCM10007852_20690</name>
</gene>
<dbReference type="SUPFAM" id="SSF46785">
    <property type="entry name" value="Winged helix' DNA-binding domain"/>
    <property type="match status" value="1"/>
</dbReference>
<accession>A0AA37WHK0</accession>
<dbReference type="InterPro" id="IPR036388">
    <property type="entry name" value="WH-like_DNA-bd_sf"/>
</dbReference>
<dbReference type="InterPro" id="IPR058163">
    <property type="entry name" value="LysR-type_TF_proteobact-type"/>
</dbReference>
<proteinExistence type="inferred from homology"/>
<keyword evidence="3" id="KW-0238">DNA-binding</keyword>
<dbReference type="Pfam" id="PF00126">
    <property type="entry name" value="HTH_1"/>
    <property type="match status" value="1"/>
</dbReference>
<dbReference type="SUPFAM" id="SSF53850">
    <property type="entry name" value="Periplasmic binding protein-like II"/>
    <property type="match status" value="1"/>
</dbReference>
<dbReference type="Proteomes" id="UP001156601">
    <property type="component" value="Unassembled WGS sequence"/>
</dbReference>
<evidence type="ECO:0000259" key="5">
    <source>
        <dbReference type="PROSITE" id="PS50931"/>
    </source>
</evidence>
<evidence type="ECO:0000256" key="4">
    <source>
        <dbReference type="ARBA" id="ARBA00023163"/>
    </source>
</evidence>
<protein>
    <submittedName>
        <fullName evidence="6">LysR family transcriptional regulator</fullName>
    </submittedName>
</protein>
<evidence type="ECO:0000256" key="2">
    <source>
        <dbReference type="ARBA" id="ARBA00023015"/>
    </source>
</evidence>
<keyword evidence="4" id="KW-0804">Transcription</keyword>
<dbReference type="EMBL" id="BSOT01000005">
    <property type="protein sequence ID" value="GLR71161.1"/>
    <property type="molecule type" value="Genomic_DNA"/>
</dbReference>
<dbReference type="PANTHER" id="PTHR30537:SF5">
    <property type="entry name" value="HTH-TYPE TRANSCRIPTIONAL ACTIVATOR TTDR-RELATED"/>
    <property type="match status" value="1"/>
</dbReference>
<dbReference type="InterPro" id="IPR000847">
    <property type="entry name" value="LysR_HTH_N"/>
</dbReference>
<evidence type="ECO:0000313" key="6">
    <source>
        <dbReference type="EMBL" id="GLR71161.1"/>
    </source>
</evidence>
<sequence length="298" mass="33789">MLQANVIALLTVVETGSFTKAAEKLSVSKARVSQQVSTLEKTLGAALIHRSTRKIRLTQAGESYYEECRRAANILSSAEQQIKDGQNAYEGLIRINSVGGIFAESLLTPAITEFMLTYPKISIHLDLSSNKVDILTQRFDLVMRVGQLEDSALIGRELIRLRTMIVASPEYLEQNGRPEHPHELSKHRCLCGSIKKWQFLCRDNNKDIEVMVDGHFSAPNGHVICEAARKGLGIARTNELYTTEMLKNGDLVELFTDWNILPQPLSLIYPKARYKTMRMKLFIEFLVDWFGRYKMPIK</sequence>
<dbReference type="PRINTS" id="PR00039">
    <property type="entry name" value="HTHLYSR"/>
</dbReference>
<dbReference type="PANTHER" id="PTHR30537">
    <property type="entry name" value="HTH-TYPE TRANSCRIPTIONAL REGULATOR"/>
    <property type="match status" value="1"/>
</dbReference>
<dbReference type="PROSITE" id="PS50931">
    <property type="entry name" value="HTH_LYSR"/>
    <property type="match status" value="1"/>
</dbReference>
<dbReference type="AlphaFoldDB" id="A0AA37WHK0"/>
<keyword evidence="2" id="KW-0805">Transcription regulation</keyword>
<comment type="caution">
    <text evidence="6">The sequence shown here is derived from an EMBL/GenBank/DDBJ whole genome shotgun (WGS) entry which is preliminary data.</text>
</comment>
<comment type="similarity">
    <text evidence="1">Belongs to the LysR transcriptional regulatory family.</text>
</comment>
<keyword evidence="7" id="KW-1185">Reference proteome</keyword>
<dbReference type="RefSeq" id="WP_284217458.1">
    <property type="nucleotide sequence ID" value="NZ_BSOT01000005.1"/>
</dbReference>
<reference evidence="6" key="1">
    <citation type="journal article" date="2014" name="Int. J. Syst. Evol. Microbiol.">
        <title>Complete genome sequence of Corynebacterium casei LMG S-19264T (=DSM 44701T), isolated from a smear-ripened cheese.</title>
        <authorList>
            <consortium name="US DOE Joint Genome Institute (JGI-PGF)"/>
            <person name="Walter F."/>
            <person name="Albersmeier A."/>
            <person name="Kalinowski J."/>
            <person name="Ruckert C."/>
        </authorList>
    </citation>
    <scope>NUCLEOTIDE SEQUENCE</scope>
    <source>
        <strain evidence="6">NBRC 110023</strain>
    </source>
</reference>